<dbReference type="RefSeq" id="WP_203657505.1">
    <property type="nucleotide sequence ID" value="NZ_BAAAZM010000006.1"/>
</dbReference>
<sequence>MSDLDDAPLNQAYSYLSKDMETGAVVRPTRRLPPETQVRTAGSLDWSEVQIEHASCIRLLSDSDWLSVAEVAARLQIPQGVIMELLCQLLDKRMVVRAAAPTTVQAAAGGEHRLPPKQVMEQLLVGLRAL</sequence>
<evidence type="ECO:0000313" key="2">
    <source>
        <dbReference type="Proteomes" id="UP000612808"/>
    </source>
</evidence>
<proteinExistence type="predicted"/>
<organism evidence="1 2">
    <name type="scientific">Actinocatenispora rupis</name>
    <dbReference type="NCBI Taxonomy" id="519421"/>
    <lineage>
        <taxon>Bacteria</taxon>
        <taxon>Bacillati</taxon>
        <taxon>Actinomycetota</taxon>
        <taxon>Actinomycetes</taxon>
        <taxon>Micromonosporales</taxon>
        <taxon>Micromonosporaceae</taxon>
        <taxon>Actinocatenispora</taxon>
    </lineage>
</organism>
<protein>
    <recommendedName>
        <fullName evidence="3">DUF742 domain-containing protein</fullName>
    </recommendedName>
</protein>
<keyword evidence="2" id="KW-1185">Reference proteome</keyword>
<reference evidence="1" key="1">
    <citation type="submission" date="2021-01" db="EMBL/GenBank/DDBJ databases">
        <title>Whole genome shotgun sequence of Actinocatenispora rupis NBRC 107355.</title>
        <authorList>
            <person name="Komaki H."/>
            <person name="Tamura T."/>
        </authorList>
    </citation>
    <scope>NUCLEOTIDE SEQUENCE</scope>
    <source>
        <strain evidence="1">NBRC 107355</strain>
    </source>
</reference>
<evidence type="ECO:0000313" key="1">
    <source>
        <dbReference type="EMBL" id="GID11523.1"/>
    </source>
</evidence>
<dbReference type="Pfam" id="PF05331">
    <property type="entry name" value="DUF742"/>
    <property type="match status" value="1"/>
</dbReference>
<evidence type="ECO:0008006" key="3">
    <source>
        <dbReference type="Google" id="ProtNLM"/>
    </source>
</evidence>
<dbReference type="InterPro" id="IPR007995">
    <property type="entry name" value="DUF742"/>
</dbReference>
<comment type="caution">
    <text evidence="1">The sequence shown here is derived from an EMBL/GenBank/DDBJ whole genome shotgun (WGS) entry which is preliminary data.</text>
</comment>
<dbReference type="Proteomes" id="UP000612808">
    <property type="component" value="Unassembled WGS sequence"/>
</dbReference>
<accession>A0A8J3JB54</accession>
<name>A0A8J3JB54_9ACTN</name>
<gene>
    <name evidence="1" type="ORF">Aru02nite_24120</name>
</gene>
<dbReference type="EMBL" id="BOMB01000012">
    <property type="protein sequence ID" value="GID11523.1"/>
    <property type="molecule type" value="Genomic_DNA"/>
</dbReference>
<dbReference type="AlphaFoldDB" id="A0A8J3JB54"/>